<dbReference type="InterPro" id="IPR039143">
    <property type="entry name" value="GNPNAT1-like"/>
</dbReference>
<dbReference type="PANTHER" id="PTHR13355">
    <property type="entry name" value="GLUCOSAMINE 6-PHOSPHATE N-ACETYLTRANSFERASE"/>
    <property type="match status" value="1"/>
</dbReference>
<name>A0A1B7IPZ4_9ENTR</name>
<proteinExistence type="predicted"/>
<dbReference type="InterPro" id="IPR000182">
    <property type="entry name" value="GNAT_dom"/>
</dbReference>
<dbReference type="PROSITE" id="PS51186">
    <property type="entry name" value="GNAT"/>
    <property type="match status" value="1"/>
</dbReference>
<dbReference type="EMBL" id="LXER01000017">
    <property type="protein sequence ID" value="OAT31812.1"/>
    <property type="molecule type" value="Genomic_DNA"/>
</dbReference>
<feature type="domain" description="N-acetyltransferase" evidence="1">
    <location>
        <begin position="1"/>
        <end position="136"/>
    </location>
</feature>
<dbReference type="Pfam" id="PF00583">
    <property type="entry name" value="Acetyltransf_1"/>
    <property type="match status" value="1"/>
</dbReference>
<organism evidence="2 3">
    <name type="scientific">Buttiauxella brennerae ATCC 51605</name>
    <dbReference type="NCBI Taxonomy" id="1354251"/>
    <lineage>
        <taxon>Bacteria</taxon>
        <taxon>Pseudomonadati</taxon>
        <taxon>Pseudomonadota</taxon>
        <taxon>Gammaproteobacteria</taxon>
        <taxon>Enterobacterales</taxon>
        <taxon>Enterobacteriaceae</taxon>
        <taxon>Buttiauxella</taxon>
    </lineage>
</organism>
<dbReference type="CDD" id="cd04301">
    <property type="entry name" value="NAT_SF"/>
    <property type="match status" value="1"/>
</dbReference>
<dbReference type="Proteomes" id="UP000078410">
    <property type="component" value="Unassembled WGS sequence"/>
</dbReference>
<dbReference type="PATRIC" id="fig|1354251.4.peg.1760"/>
<dbReference type="AlphaFoldDB" id="A0A1B7IPZ4"/>
<keyword evidence="2" id="KW-0808">Transferase</keyword>
<protein>
    <submittedName>
        <fullName evidence="2">GNAT family acetyltransferase</fullName>
        <ecNumber evidence="2">2.3.1.-</ecNumber>
    </submittedName>
</protein>
<gene>
    <name evidence="2" type="ORF">M975_1702</name>
</gene>
<evidence type="ECO:0000259" key="1">
    <source>
        <dbReference type="PROSITE" id="PS51186"/>
    </source>
</evidence>
<reference evidence="2 3" key="1">
    <citation type="submission" date="2016-04" db="EMBL/GenBank/DDBJ databases">
        <title>ATOL: Assembling a taxonomically balanced genome-scale reconstruction of the evolutionary history of the Enterobacteriaceae.</title>
        <authorList>
            <person name="Plunkett G.III."/>
            <person name="Neeno-Eckwall E.C."/>
            <person name="Glasner J.D."/>
            <person name="Perna N.T."/>
        </authorList>
    </citation>
    <scope>NUCLEOTIDE SEQUENCE [LARGE SCALE GENOMIC DNA]</scope>
    <source>
        <strain evidence="2 3">ATCC 51605</strain>
    </source>
</reference>
<dbReference type="RefSeq" id="WP_245164377.1">
    <property type="nucleotide sequence ID" value="NZ_LXER01000017.1"/>
</dbReference>
<dbReference type="SUPFAM" id="SSF55729">
    <property type="entry name" value="Acyl-CoA N-acyltransferases (Nat)"/>
    <property type="match status" value="1"/>
</dbReference>
<dbReference type="GO" id="GO:0004343">
    <property type="term" value="F:glucosamine 6-phosphate N-acetyltransferase activity"/>
    <property type="evidence" value="ECO:0007669"/>
    <property type="project" value="TreeGrafter"/>
</dbReference>
<dbReference type="InterPro" id="IPR016181">
    <property type="entry name" value="Acyl_CoA_acyltransferase"/>
</dbReference>
<evidence type="ECO:0000313" key="2">
    <source>
        <dbReference type="EMBL" id="OAT31812.1"/>
    </source>
</evidence>
<keyword evidence="3" id="KW-1185">Reference proteome</keyword>
<evidence type="ECO:0000313" key="3">
    <source>
        <dbReference type="Proteomes" id="UP000078410"/>
    </source>
</evidence>
<dbReference type="Gene3D" id="3.40.630.30">
    <property type="match status" value="1"/>
</dbReference>
<sequence length="136" mass="15645">MIIRKLLPNEWDGAYRLISQLRDISKEQFIQSVTIQTLNGYEIVGAFIDEKPMGLMGFRPVHTLARGLHLHIDDLVVDKESRSLGIGELLLNFAKAESKSRGMNFIFLDARKEAIPFYERNHFVYHASPSMKIQLK</sequence>
<comment type="caution">
    <text evidence="2">The sequence shown here is derived from an EMBL/GenBank/DDBJ whole genome shotgun (WGS) entry which is preliminary data.</text>
</comment>
<accession>A0A1B7IPZ4</accession>
<dbReference type="PANTHER" id="PTHR13355:SF11">
    <property type="entry name" value="GLUCOSAMINE 6-PHOSPHATE N-ACETYLTRANSFERASE"/>
    <property type="match status" value="1"/>
</dbReference>
<dbReference type="EC" id="2.3.1.-" evidence="2"/>
<keyword evidence="2" id="KW-0012">Acyltransferase</keyword>